<keyword evidence="8 11" id="KW-0238">DNA-binding</keyword>
<feature type="domain" description="UvrD-like helicase C-terminal" evidence="12">
    <location>
        <begin position="512"/>
        <end position="556"/>
    </location>
</feature>
<evidence type="ECO:0000313" key="15">
    <source>
        <dbReference type="Proteomes" id="UP001595791"/>
    </source>
</evidence>
<dbReference type="InterPro" id="IPR027417">
    <property type="entry name" value="P-loop_NTPase"/>
</dbReference>
<evidence type="ECO:0000256" key="2">
    <source>
        <dbReference type="ARBA" id="ARBA00022741"/>
    </source>
</evidence>
<keyword evidence="7 11" id="KW-0067">ATP-binding</keyword>
<dbReference type="RefSeq" id="WP_378164868.1">
    <property type="nucleotide sequence ID" value="NZ_JBHSBU010000001.1"/>
</dbReference>
<feature type="domain" description="RecBCD enzyme subunit RecD N-terminal" evidence="13">
    <location>
        <begin position="11"/>
        <end position="101"/>
    </location>
</feature>
<dbReference type="PANTHER" id="PTHR43788:SF6">
    <property type="entry name" value="DNA HELICASE B"/>
    <property type="match status" value="1"/>
</dbReference>
<evidence type="ECO:0000256" key="1">
    <source>
        <dbReference type="ARBA" id="ARBA00022722"/>
    </source>
</evidence>
<reference evidence="15" key="1">
    <citation type="journal article" date="2019" name="Int. J. Syst. Evol. Microbiol.">
        <title>The Global Catalogue of Microorganisms (GCM) 10K type strain sequencing project: providing services to taxonomists for standard genome sequencing and annotation.</title>
        <authorList>
            <consortium name="The Broad Institute Genomics Platform"/>
            <consortium name="The Broad Institute Genome Sequencing Center for Infectious Disease"/>
            <person name="Wu L."/>
            <person name="Ma J."/>
        </authorList>
    </citation>
    <scope>NUCLEOTIDE SEQUENCE [LARGE SCALE GENOMIC DNA]</scope>
    <source>
        <strain evidence="15">LMG 29894</strain>
    </source>
</reference>
<comment type="catalytic activity">
    <reaction evidence="11">
        <text>ATP + H2O = ADP + phosphate + H(+)</text>
        <dbReference type="Rhea" id="RHEA:13065"/>
        <dbReference type="ChEBI" id="CHEBI:15377"/>
        <dbReference type="ChEBI" id="CHEBI:15378"/>
        <dbReference type="ChEBI" id="CHEBI:30616"/>
        <dbReference type="ChEBI" id="CHEBI:43474"/>
        <dbReference type="ChEBI" id="CHEBI:456216"/>
        <dbReference type="EC" id="5.6.2.3"/>
    </reaction>
</comment>
<dbReference type="EC" id="5.6.2.3" evidence="11"/>
<sequence>MSRPAWLPQTRPLTRQLIGWLASCRPCAETSLAAAALALEASLDGHVCLRLDQYAGRRVLGLTLPPLATWRADLLADGVCRGVGTDEDAYTPLVLDGDRLYLTRLWWDETRLVRELRERAGPSNIAPQKLKPVLDRLFPGRPDHDGQRVAAATALLNRIAVISGGPGTGKTSTVARVLAALLELEPDSRIGLAAPTGKAAARMVEALRGARAGLALDLVTAAAMPDSATTLHRLLGFRPDSATPRHHREQPLALDALVVDEASMVDLAMFAHLLDALPSKSRLILLGDRDQLASVEPGAVFAELSELAGHSPTGARRLSRVCTIETGPAACSPLSDGVALLRDSYRFHADSGVGALARHANSGDAAAALALLQGGHPDLALQAGDAASWWHALLARLRPAFETYRAAVATTDPASAFAAFQRLRVLCALRDGPTGVAAINRLFAARLMGHDGRRPHYPGEALIIRRNDPTLGLWNGDIGLTLADGEGGLRVWFERDGGFRALSPYRLPQYEPAYAMTVHQSQGSEFDEVLLILPDEDSPVLTRSLIYTAITRARRRAEIWGRPDVLARGIERGTRRVSGLGERLSFDPATYSSN</sequence>
<dbReference type="PANTHER" id="PTHR43788">
    <property type="entry name" value="DNA2/NAM7 HELICASE FAMILY MEMBER"/>
    <property type="match status" value="1"/>
</dbReference>
<dbReference type="GO" id="GO:0008854">
    <property type="term" value="F:exodeoxyribonuclease V activity"/>
    <property type="evidence" value="ECO:0007669"/>
    <property type="project" value="UniProtKB-EC"/>
</dbReference>
<dbReference type="Gene3D" id="1.10.10.1020">
    <property type="entry name" value="RecBCD complex, subunit RecD, N-terminal domain"/>
    <property type="match status" value="1"/>
</dbReference>
<comment type="subunit">
    <text evidence="11">Heterotrimer of RecB, RecC and RecD. All subunits contribute to DNA-binding.</text>
</comment>
<evidence type="ECO:0000256" key="4">
    <source>
        <dbReference type="ARBA" id="ARBA00022801"/>
    </source>
</evidence>
<dbReference type="EMBL" id="JBHSBU010000001">
    <property type="protein sequence ID" value="MFC4160243.1"/>
    <property type="molecule type" value="Genomic_DNA"/>
</dbReference>
<name>A0ABV8MPX6_9NEIS</name>
<keyword evidence="2 11" id="KW-0547">Nucleotide-binding</keyword>
<keyword evidence="1 11" id="KW-0540">Nuclease</keyword>
<keyword evidence="3 11" id="KW-0227">DNA damage</keyword>
<evidence type="ECO:0000256" key="9">
    <source>
        <dbReference type="ARBA" id="ARBA00023204"/>
    </source>
</evidence>
<comment type="caution">
    <text evidence="14">The sequence shown here is derived from an EMBL/GenBank/DDBJ whole genome shotgun (WGS) entry which is preliminary data.</text>
</comment>
<comment type="miscellaneous">
    <text evidence="11">In the RecBCD complex, RecB has a slow 3'-5' helicase, an exonuclease activity and loads RecA onto ssDNA, RecD has a fast 5'-3' helicase activity, while RecC stimulates the ATPase and processivity of the RecB helicase and contributes to recognition of the Chi site.</text>
</comment>
<dbReference type="CDD" id="cd18809">
    <property type="entry name" value="SF1_C_RecD"/>
    <property type="match status" value="1"/>
</dbReference>
<comment type="similarity">
    <text evidence="11">Belongs to the RecD family.</text>
</comment>
<dbReference type="HAMAP" id="MF_01487">
    <property type="entry name" value="RecD"/>
    <property type="match status" value="1"/>
</dbReference>
<keyword evidence="15" id="KW-1185">Reference proteome</keyword>
<dbReference type="Pfam" id="PF21185">
    <property type="entry name" value="RecD_N"/>
    <property type="match status" value="1"/>
</dbReference>
<dbReference type="InterPro" id="IPR006344">
    <property type="entry name" value="RecD"/>
</dbReference>
<dbReference type="SUPFAM" id="SSF52540">
    <property type="entry name" value="P-loop containing nucleoside triphosphate hydrolases"/>
    <property type="match status" value="2"/>
</dbReference>
<protein>
    <recommendedName>
        <fullName evidence="11">RecBCD enzyme subunit RecD</fullName>
        <ecNumber evidence="11">5.6.2.3</ecNumber>
    </recommendedName>
    <alternativeName>
        <fullName evidence="11">DNA 5'-3' helicase subunit RecD</fullName>
    </alternativeName>
    <alternativeName>
        <fullName evidence="11">Exonuclease V subunit RecD</fullName>
        <shortName evidence="11">ExoV subunit RecD</shortName>
    </alternativeName>
    <alternativeName>
        <fullName evidence="11">Helicase/nuclease RecBCD subunit RecD</fullName>
    </alternativeName>
</protein>
<dbReference type="Proteomes" id="UP001595791">
    <property type="component" value="Unassembled WGS sequence"/>
</dbReference>
<dbReference type="CDD" id="cd17933">
    <property type="entry name" value="DEXSc_RecD-like"/>
    <property type="match status" value="1"/>
</dbReference>
<organism evidence="14 15">
    <name type="scientific">Chitinimonas lacunae</name>
    <dbReference type="NCBI Taxonomy" id="1963018"/>
    <lineage>
        <taxon>Bacteria</taxon>
        <taxon>Pseudomonadati</taxon>
        <taxon>Pseudomonadota</taxon>
        <taxon>Betaproteobacteria</taxon>
        <taxon>Neisseriales</taxon>
        <taxon>Chitinibacteraceae</taxon>
        <taxon>Chitinimonas</taxon>
    </lineage>
</organism>
<evidence type="ECO:0000256" key="3">
    <source>
        <dbReference type="ARBA" id="ARBA00022763"/>
    </source>
</evidence>
<comment type="function">
    <text evidence="11">A helicase/nuclease that prepares dsDNA breaks (DSB) for recombinational DNA repair. Binds to DSBs and unwinds DNA via a highly rapid and processive ATP-dependent bidirectional helicase activity. Unwinds dsDNA until it encounters a Chi (crossover hotspot instigator) sequence from the 3' direction. Cuts ssDNA a few nucleotides 3' to the Chi site. The properties and activities of the enzyme are changed at Chi. The Chi-altered holoenzyme produces a long 3'-ssDNA overhang and facilitates RecA-binding to the ssDNA for homologous DNA recombination and repair. Holoenzyme degrades any linearized DNA that is unable to undergo homologous recombination. In the holoenzyme this subunit has ssDNA-dependent ATPase and 5'-3' helicase activity. When added to pre-assembled RecBC greatly stimulates nuclease activity and augments holoenzyme processivity. Negatively regulates the RecA-loading ability of RecBCD.</text>
</comment>
<proteinExistence type="inferred from homology"/>
<evidence type="ECO:0000313" key="14">
    <source>
        <dbReference type="EMBL" id="MFC4160243.1"/>
    </source>
</evidence>
<evidence type="ECO:0000256" key="6">
    <source>
        <dbReference type="ARBA" id="ARBA00022839"/>
    </source>
</evidence>
<dbReference type="InterPro" id="IPR050534">
    <property type="entry name" value="Coronavir_polyprotein_1ab"/>
</dbReference>
<keyword evidence="6 11" id="KW-0269">Exonuclease</keyword>
<dbReference type="Gene3D" id="3.40.50.300">
    <property type="entry name" value="P-loop containing nucleotide triphosphate hydrolases"/>
    <property type="match status" value="2"/>
</dbReference>
<evidence type="ECO:0000256" key="10">
    <source>
        <dbReference type="ARBA" id="ARBA00023235"/>
    </source>
</evidence>
<evidence type="ECO:0000256" key="8">
    <source>
        <dbReference type="ARBA" id="ARBA00023125"/>
    </source>
</evidence>
<keyword evidence="10 11" id="KW-0413">Isomerase</keyword>
<gene>
    <name evidence="11 14" type="primary">recD</name>
    <name evidence="14" type="ORF">ACFOW7_12925</name>
</gene>
<keyword evidence="9 11" id="KW-0234">DNA repair</keyword>
<dbReference type="InterPro" id="IPR041851">
    <property type="entry name" value="RecD_N_sf"/>
</dbReference>
<dbReference type="Pfam" id="PF13538">
    <property type="entry name" value="UvrD_C_2"/>
    <property type="match status" value="1"/>
</dbReference>
<evidence type="ECO:0000259" key="13">
    <source>
        <dbReference type="Pfam" id="PF21185"/>
    </source>
</evidence>
<keyword evidence="5 11" id="KW-0347">Helicase</keyword>
<evidence type="ECO:0000256" key="11">
    <source>
        <dbReference type="HAMAP-Rule" id="MF_01487"/>
    </source>
</evidence>
<evidence type="ECO:0000259" key="12">
    <source>
        <dbReference type="Pfam" id="PF13538"/>
    </source>
</evidence>
<accession>A0ABV8MPX6</accession>
<evidence type="ECO:0000256" key="7">
    <source>
        <dbReference type="ARBA" id="ARBA00022840"/>
    </source>
</evidence>
<dbReference type="NCBIfam" id="TIGR01447">
    <property type="entry name" value="recD"/>
    <property type="match status" value="1"/>
</dbReference>
<dbReference type="InterPro" id="IPR049550">
    <property type="entry name" value="RecD_N"/>
</dbReference>
<evidence type="ECO:0000256" key="5">
    <source>
        <dbReference type="ARBA" id="ARBA00022806"/>
    </source>
</evidence>
<keyword evidence="4 11" id="KW-0378">Hydrolase</keyword>
<feature type="binding site" evidence="11">
    <location>
        <begin position="164"/>
        <end position="171"/>
    </location>
    <ligand>
        <name>ATP</name>
        <dbReference type="ChEBI" id="CHEBI:30616"/>
    </ligand>
</feature>
<dbReference type="Pfam" id="PF13245">
    <property type="entry name" value="AAA_19"/>
    <property type="match status" value="1"/>
</dbReference>
<dbReference type="InterPro" id="IPR027785">
    <property type="entry name" value="UvrD-like_helicase_C"/>
</dbReference>